<keyword evidence="2" id="KW-1185">Reference proteome</keyword>
<evidence type="ECO:0000313" key="1">
    <source>
        <dbReference type="EMBL" id="SNS90674.1"/>
    </source>
</evidence>
<gene>
    <name evidence="1" type="ORF">SAMN05216276_101949</name>
</gene>
<accession>A0A239IE15</accession>
<protein>
    <submittedName>
        <fullName evidence="1">Uncharacterized protein</fullName>
    </submittedName>
</protein>
<dbReference type="AlphaFoldDB" id="A0A239IE15"/>
<dbReference type="Proteomes" id="UP000198282">
    <property type="component" value="Unassembled WGS sequence"/>
</dbReference>
<reference evidence="1 2" key="1">
    <citation type="submission" date="2017-06" db="EMBL/GenBank/DDBJ databases">
        <authorList>
            <person name="Kim H.J."/>
            <person name="Triplett B.A."/>
        </authorList>
    </citation>
    <scope>NUCLEOTIDE SEQUENCE [LARGE SCALE GENOMIC DNA]</scope>
    <source>
        <strain evidence="1 2">CGMCC 4.2132</strain>
    </source>
</reference>
<organism evidence="1 2">
    <name type="scientific">Streptosporangium subroseum</name>
    <dbReference type="NCBI Taxonomy" id="106412"/>
    <lineage>
        <taxon>Bacteria</taxon>
        <taxon>Bacillati</taxon>
        <taxon>Actinomycetota</taxon>
        <taxon>Actinomycetes</taxon>
        <taxon>Streptosporangiales</taxon>
        <taxon>Streptosporangiaceae</taxon>
        <taxon>Streptosporangium</taxon>
    </lineage>
</organism>
<name>A0A239IE15_9ACTN</name>
<sequence>MTSANAPSLESRAMIAVPRLAKYTNMQSCAPARVEMGEEA</sequence>
<evidence type="ECO:0000313" key="2">
    <source>
        <dbReference type="Proteomes" id="UP000198282"/>
    </source>
</evidence>
<dbReference type="EMBL" id="FZOD01000019">
    <property type="protein sequence ID" value="SNS90674.1"/>
    <property type="molecule type" value="Genomic_DNA"/>
</dbReference>
<proteinExistence type="predicted"/>